<feature type="region of interest" description="Disordered" evidence="2">
    <location>
        <begin position="514"/>
        <end position="600"/>
    </location>
</feature>
<feature type="compositionally biased region" description="Basic residues" evidence="2">
    <location>
        <begin position="142"/>
        <end position="151"/>
    </location>
</feature>
<feature type="compositionally biased region" description="Basic and acidic residues" evidence="2">
    <location>
        <begin position="152"/>
        <end position="190"/>
    </location>
</feature>
<feature type="region of interest" description="Disordered" evidence="2">
    <location>
        <begin position="134"/>
        <end position="203"/>
    </location>
</feature>
<feature type="compositionally biased region" description="Low complexity" evidence="2">
    <location>
        <begin position="12"/>
        <end position="34"/>
    </location>
</feature>
<name>A0A914H1T2_GLORO</name>
<feature type="compositionally biased region" description="Low complexity" evidence="2">
    <location>
        <begin position="522"/>
        <end position="542"/>
    </location>
</feature>
<evidence type="ECO:0000313" key="4">
    <source>
        <dbReference type="WBParaSite" id="Gr19_v10_g12445.t2"/>
    </source>
</evidence>
<evidence type="ECO:0000256" key="1">
    <source>
        <dbReference type="SAM" id="Coils"/>
    </source>
</evidence>
<feature type="compositionally biased region" description="Low complexity" evidence="2">
    <location>
        <begin position="359"/>
        <end position="385"/>
    </location>
</feature>
<accession>A0A914H1T2</accession>
<evidence type="ECO:0000256" key="2">
    <source>
        <dbReference type="SAM" id="MobiDB-lite"/>
    </source>
</evidence>
<feature type="coiled-coil region" evidence="1">
    <location>
        <begin position="251"/>
        <end position="278"/>
    </location>
</feature>
<feature type="compositionally biased region" description="Gly residues" evidence="2">
    <location>
        <begin position="548"/>
        <end position="557"/>
    </location>
</feature>
<keyword evidence="1" id="KW-0175">Coiled coil</keyword>
<dbReference type="WBParaSite" id="Gr19_v10_g12445.t2">
    <property type="protein sequence ID" value="Gr19_v10_g12445.t2"/>
    <property type="gene ID" value="Gr19_v10_g12445"/>
</dbReference>
<feature type="region of interest" description="Disordered" evidence="2">
    <location>
        <begin position="1"/>
        <end position="96"/>
    </location>
</feature>
<reference evidence="4" key="1">
    <citation type="submission" date="2022-11" db="UniProtKB">
        <authorList>
            <consortium name="WormBaseParasite"/>
        </authorList>
    </citation>
    <scope>IDENTIFICATION</scope>
</reference>
<dbReference type="AlphaFoldDB" id="A0A914H1T2"/>
<organism evidence="3 4">
    <name type="scientific">Globodera rostochiensis</name>
    <name type="common">Golden nematode worm</name>
    <name type="synonym">Heterodera rostochiensis</name>
    <dbReference type="NCBI Taxonomy" id="31243"/>
    <lineage>
        <taxon>Eukaryota</taxon>
        <taxon>Metazoa</taxon>
        <taxon>Ecdysozoa</taxon>
        <taxon>Nematoda</taxon>
        <taxon>Chromadorea</taxon>
        <taxon>Rhabditida</taxon>
        <taxon>Tylenchina</taxon>
        <taxon>Tylenchomorpha</taxon>
        <taxon>Tylenchoidea</taxon>
        <taxon>Heteroderidae</taxon>
        <taxon>Heteroderinae</taxon>
        <taxon>Globodera</taxon>
    </lineage>
</organism>
<sequence>MSLSSRPFGDCSPSSSSVMSTSAASPRASSSSTPEGLGLPQPSPSSYSNSPYCTSSASASSPGITVSARRKKNNANDWDDDGAQWMTMARTENGGGGGVLSMLQRAFCSNFSSSPSAKYRTVLTRASMDSGLELDELEKNRRGERRKKGKRREQAKGREEEWEKMTEMRESGREREEEGQNGGESRRTPGDGEGTDTEEAEEIKKRRSLGRLLSIFLFSSGDTSPSPSAVQQQMFDFPPSPGASFAFNSPIAQLSHSNAVLVQENERLNDRVRDLELMLRDHVAHINSIYHTLHRSHGFQALQLPDGFPLHFVCESTEIEGISDAGGEGRLHQPTNNRQLVVGQARRFLLQQRQRRRQQQGSVTESQSSSSNSGSSSSSSFASSSSTFDSVLADSAELSQAMMRRLCIRPVAGDDGDEMQAFMEWLKSGGTAGDDALSPSAVDAAKRFLRAKNDAEGTEETNGESRSVEMGTSGNGTVVPVPHRSQRQPPVYSVMSKSQRIRAPALWWTQYPSLSSRHRSPRLSSPSSASIVSPSLTASGTHNHNHHGGFGGNGGNGTAASSVEETPARSTRRVGIGIANMGRRGSRPLDAHKTAKRHLI</sequence>
<feature type="region of interest" description="Disordered" evidence="2">
    <location>
        <begin position="352"/>
        <end position="385"/>
    </location>
</feature>
<proteinExistence type="predicted"/>
<feature type="region of interest" description="Disordered" evidence="2">
    <location>
        <begin position="454"/>
        <end position="490"/>
    </location>
</feature>
<evidence type="ECO:0000313" key="3">
    <source>
        <dbReference type="Proteomes" id="UP000887572"/>
    </source>
</evidence>
<protein>
    <submittedName>
        <fullName evidence="4">Uncharacterized protein</fullName>
    </submittedName>
</protein>
<keyword evidence="3" id="KW-1185">Reference proteome</keyword>
<dbReference type="Proteomes" id="UP000887572">
    <property type="component" value="Unplaced"/>
</dbReference>
<feature type="compositionally biased region" description="Low complexity" evidence="2">
    <location>
        <begin position="44"/>
        <end position="62"/>
    </location>
</feature>